<reference evidence="2" key="1">
    <citation type="submission" date="2020-10" db="EMBL/GenBank/DDBJ databases">
        <authorList>
            <person name="Gilroy R."/>
        </authorList>
    </citation>
    <scope>NUCLEOTIDE SEQUENCE</scope>
    <source>
        <strain evidence="2">CHK160-1198</strain>
    </source>
</reference>
<feature type="domain" description="Prenylated flavin chaperone LpdD-like" evidence="1">
    <location>
        <begin position="10"/>
        <end position="119"/>
    </location>
</feature>
<dbReference type="Pfam" id="PF21758">
    <property type="entry name" value="PAC_bac"/>
    <property type="match status" value="1"/>
</dbReference>
<evidence type="ECO:0000259" key="1">
    <source>
        <dbReference type="Pfam" id="PF21758"/>
    </source>
</evidence>
<reference evidence="2" key="2">
    <citation type="journal article" date="2021" name="PeerJ">
        <title>Extensive microbial diversity within the chicken gut microbiome revealed by metagenomics and culture.</title>
        <authorList>
            <person name="Gilroy R."/>
            <person name="Ravi A."/>
            <person name="Getino M."/>
            <person name="Pursley I."/>
            <person name="Horton D.L."/>
            <person name="Alikhan N.F."/>
            <person name="Baker D."/>
            <person name="Gharbi K."/>
            <person name="Hall N."/>
            <person name="Watson M."/>
            <person name="Adriaenssens E.M."/>
            <person name="Foster-Nyarko E."/>
            <person name="Jarju S."/>
            <person name="Secka A."/>
            <person name="Antonio M."/>
            <person name="Oren A."/>
            <person name="Chaudhuri R.R."/>
            <person name="La Ragione R."/>
            <person name="Hildebrand F."/>
            <person name="Pallen M.J."/>
        </authorList>
    </citation>
    <scope>NUCLEOTIDE SEQUENCE</scope>
    <source>
        <strain evidence="2">CHK160-1198</strain>
    </source>
</reference>
<name>A0A9D1MP35_9FIRM</name>
<dbReference type="Proteomes" id="UP000824099">
    <property type="component" value="Unassembled WGS sequence"/>
</dbReference>
<dbReference type="InterPro" id="IPR048844">
    <property type="entry name" value="LpdD_chaperone-like"/>
</dbReference>
<evidence type="ECO:0000313" key="3">
    <source>
        <dbReference type="Proteomes" id="UP000824099"/>
    </source>
</evidence>
<organism evidence="2 3">
    <name type="scientific">Candidatus Avacidaminococcus intestinavium</name>
    <dbReference type="NCBI Taxonomy" id="2840684"/>
    <lineage>
        <taxon>Bacteria</taxon>
        <taxon>Bacillati</taxon>
        <taxon>Bacillota</taxon>
        <taxon>Negativicutes</taxon>
        <taxon>Acidaminococcales</taxon>
        <taxon>Acidaminococcaceae</taxon>
        <taxon>Acidaminococcaceae incertae sedis</taxon>
        <taxon>Candidatus Avacidaminococcus</taxon>
    </lineage>
</organism>
<dbReference type="EMBL" id="DVNI01000021">
    <property type="protein sequence ID" value="HIU63678.1"/>
    <property type="molecule type" value="Genomic_DNA"/>
</dbReference>
<dbReference type="AlphaFoldDB" id="A0A9D1MP35"/>
<accession>A0A9D1MP35</accession>
<protein>
    <recommendedName>
        <fullName evidence="1">Prenylated flavin chaperone LpdD-like domain-containing protein</fullName>
    </recommendedName>
</protein>
<evidence type="ECO:0000313" key="2">
    <source>
        <dbReference type="EMBL" id="HIU63678.1"/>
    </source>
</evidence>
<sequence length="127" mass="13894">MRSILTVGKKPYIIMADIVIMQKDIIVCIGGGDTPHIGAVSLATPRNSLRKDGSISASASVLCVVGHKDDEFARAASLYLASLFNTNVLVTVGIHIDEATSNDLYRLQINFKEMIKKIKIYLDETIE</sequence>
<comment type="caution">
    <text evidence="2">The sequence shown here is derived from an EMBL/GenBank/DDBJ whole genome shotgun (WGS) entry which is preliminary data.</text>
</comment>
<gene>
    <name evidence="2" type="ORF">IAB06_01375</name>
</gene>
<proteinExistence type="predicted"/>